<evidence type="ECO:0000259" key="1">
    <source>
        <dbReference type="Pfam" id="PF00534"/>
    </source>
</evidence>
<comment type="caution">
    <text evidence="2">The sequence shown here is derived from an EMBL/GenBank/DDBJ whole genome shotgun (WGS) entry which is preliminary data.</text>
</comment>
<feature type="domain" description="Glycosyl transferase family 1" evidence="1">
    <location>
        <begin position="198"/>
        <end position="339"/>
    </location>
</feature>
<dbReference type="RefSeq" id="WP_303762519.1">
    <property type="nucleotide sequence ID" value="NZ_JABZGR010000001.1"/>
</dbReference>
<proteinExistence type="predicted"/>
<dbReference type="Gene3D" id="3.40.50.2000">
    <property type="entry name" value="Glycogen Phosphorylase B"/>
    <property type="match status" value="2"/>
</dbReference>
<accession>A0A929RUM3</accession>
<dbReference type="PANTHER" id="PTHR12526">
    <property type="entry name" value="GLYCOSYLTRANSFERASE"/>
    <property type="match status" value="1"/>
</dbReference>
<evidence type="ECO:0000313" key="2">
    <source>
        <dbReference type="EMBL" id="MBF0969540.1"/>
    </source>
</evidence>
<dbReference type="AlphaFoldDB" id="A0A929RUM3"/>
<dbReference type="GO" id="GO:0016757">
    <property type="term" value="F:glycosyltransferase activity"/>
    <property type="evidence" value="ECO:0007669"/>
    <property type="project" value="InterPro"/>
</dbReference>
<evidence type="ECO:0000313" key="3">
    <source>
        <dbReference type="Proteomes" id="UP000704068"/>
    </source>
</evidence>
<name>A0A929RUM3_9BACT</name>
<organism evidence="2 3">
    <name type="scientific">Alloprevotella tannerae</name>
    <dbReference type="NCBI Taxonomy" id="76122"/>
    <lineage>
        <taxon>Bacteria</taxon>
        <taxon>Pseudomonadati</taxon>
        <taxon>Bacteroidota</taxon>
        <taxon>Bacteroidia</taxon>
        <taxon>Bacteroidales</taxon>
        <taxon>Prevotellaceae</taxon>
        <taxon>Alloprevotella</taxon>
    </lineage>
</organism>
<dbReference type="Proteomes" id="UP000704068">
    <property type="component" value="Unassembled WGS sequence"/>
</dbReference>
<reference evidence="2" key="1">
    <citation type="submission" date="2020-04" db="EMBL/GenBank/DDBJ databases">
        <title>Deep metagenomics examines the oral microbiome during advanced dental caries in children, revealing novel taxa and co-occurrences with host molecules.</title>
        <authorList>
            <person name="Baker J.L."/>
            <person name="Morton J.T."/>
            <person name="Dinis M."/>
            <person name="Alvarez R."/>
            <person name="Tran N.C."/>
            <person name="Knight R."/>
            <person name="Edlund A."/>
        </authorList>
    </citation>
    <scope>NUCLEOTIDE SEQUENCE</scope>
    <source>
        <strain evidence="2">JCVI_34_bin.1</strain>
    </source>
</reference>
<dbReference type="Pfam" id="PF00534">
    <property type="entry name" value="Glycos_transf_1"/>
    <property type="match status" value="1"/>
</dbReference>
<sequence length="374" mass="42022">MNNDKPRLLIFHPALAPYRLDFFNALADRFTCHVVLLQRENPALFIKQDQLLAEARFTYAYLDRHFTLAGRDINLGYASAIHHFRPDIVLCSEFNLSVLSAALYRWRHPRRFRLFTMCDDSIAMAERCQGGRRRRRAALIRCLDGIVNISEETAAWFLRHTPARRTFSFPIIRAEQSFVCHRPTAARYVSTHHLAGMKVGLFVGRFVDVKNLPALIEAFRRICERNAAAANYRLVLVGSGEQANRLLAQAAAAGLADRVIFPGAFTGQDLWAWYATADFLVLCSSSEAFGAVVNEALLGGCRAMVSTYAGARELIGRDNGKVFDALDAEDFYTTLQQAYASAAPTPAEAFERPSRMPISFTERIEALSRFLLSD</sequence>
<dbReference type="SUPFAM" id="SSF53756">
    <property type="entry name" value="UDP-Glycosyltransferase/glycogen phosphorylase"/>
    <property type="match status" value="1"/>
</dbReference>
<dbReference type="InterPro" id="IPR001296">
    <property type="entry name" value="Glyco_trans_1"/>
</dbReference>
<protein>
    <submittedName>
        <fullName evidence="2">Glycosyltransferase</fullName>
    </submittedName>
</protein>
<dbReference type="EMBL" id="JABZGR010000001">
    <property type="protein sequence ID" value="MBF0969540.1"/>
    <property type="molecule type" value="Genomic_DNA"/>
</dbReference>
<gene>
    <name evidence="2" type="ORF">HXK21_00650</name>
</gene>